<dbReference type="Pfam" id="PF00375">
    <property type="entry name" value="SDF"/>
    <property type="match status" value="1"/>
</dbReference>
<keyword evidence="4 6" id="KW-1133">Transmembrane helix</keyword>
<evidence type="ECO:0000256" key="1">
    <source>
        <dbReference type="ARBA" id="ARBA00004141"/>
    </source>
</evidence>
<evidence type="ECO:0000256" key="4">
    <source>
        <dbReference type="ARBA" id="ARBA00022989"/>
    </source>
</evidence>
<dbReference type="SUPFAM" id="SSF118215">
    <property type="entry name" value="Proton glutamate symport protein"/>
    <property type="match status" value="1"/>
</dbReference>
<gene>
    <name evidence="7" type="ORF">JOC77_001438</name>
</gene>
<dbReference type="InterPro" id="IPR036458">
    <property type="entry name" value="Na:dicarbo_symporter_sf"/>
</dbReference>
<proteinExistence type="predicted"/>
<dbReference type="EMBL" id="JAFBFI010000005">
    <property type="protein sequence ID" value="MBM7692011.1"/>
    <property type="molecule type" value="Genomic_DNA"/>
</dbReference>
<comment type="caution">
    <text evidence="7">The sequence shown here is derived from an EMBL/GenBank/DDBJ whole genome shotgun (WGS) entry which is preliminary data.</text>
</comment>
<reference evidence="7 8" key="1">
    <citation type="submission" date="2021-01" db="EMBL/GenBank/DDBJ databases">
        <title>Genomic Encyclopedia of Type Strains, Phase IV (KMG-IV): sequencing the most valuable type-strain genomes for metagenomic binning, comparative biology and taxonomic classification.</title>
        <authorList>
            <person name="Goeker M."/>
        </authorList>
    </citation>
    <scope>NUCLEOTIDE SEQUENCE [LARGE SCALE GENOMIC DNA]</scope>
    <source>
        <strain evidence="7 8">DSM 105482</strain>
    </source>
</reference>
<comment type="subcellular location">
    <subcellularLocation>
        <location evidence="1">Membrane</location>
        <topology evidence="1">Multi-pass membrane protein</topology>
    </subcellularLocation>
</comment>
<keyword evidence="2" id="KW-0813">Transport</keyword>
<keyword evidence="3 6" id="KW-0812">Transmembrane</keyword>
<keyword evidence="5 6" id="KW-0472">Membrane</keyword>
<evidence type="ECO:0000256" key="2">
    <source>
        <dbReference type="ARBA" id="ARBA00022448"/>
    </source>
</evidence>
<keyword evidence="8" id="KW-1185">Reference proteome</keyword>
<dbReference type="RefSeq" id="WP_204540696.1">
    <property type="nucleotide sequence ID" value="NZ_JAFBFI010000005.1"/>
</dbReference>
<accession>A0ABS2QFS3</accession>
<protein>
    <submittedName>
        <fullName evidence="7">Uncharacterized protein</fullName>
    </submittedName>
</protein>
<evidence type="ECO:0000256" key="5">
    <source>
        <dbReference type="ARBA" id="ARBA00023136"/>
    </source>
</evidence>
<evidence type="ECO:0000256" key="3">
    <source>
        <dbReference type="ARBA" id="ARBA00022692"/>
    </source>
</evidence>
<dbReference type="InterPro" id="IPR001991">
    <property type="entry name" value="Na-dicarboxylate_symporter"/>
</dbReference>
<name>A0ABS2QFS3_9BACI</name>
<sequence length="97" mass="10732">MATLPFNLEASQKVGVPKDIRETVLPLGASMHKDRLVLGVILKNAYSRYLKWKFTGFDTILYAVLIDVSGGTVMGAISSGGMVAEMHMLCLWKLFRL</sequence>
<evidence type="ECO:0000256" key="6">
    <source>
        <dbReference type="SAM" id="Phobius"/>
    </source>
</evidence>
<dbReference type="Proteomes" id="UP000823486">
    <property type="component" value="Unassembled WGS sequence"/>
</dbReference>
<feature type="transmembrane region" description="Helical" evidence="6">
    <location>
        <begin position="60"/>
        <end position="84"/>
    </location>
</feature>
<organism evidence="7 8">
    <name type="scientific">Peribacillus deserti</name>
    <dbReference type="NCBI Taxonomy" id="673318"/>
    <lineage>
        <taxon>Bacteria</taxon>
        <taxon>Bacillati</taxon>
        <taxon>Bacillota</taxon>
        <taxon>Bacilli</taxon>
        <taxon>Bacillales</taxon>
        <taxon>Bacillaceae</taxon>
        <taxon>Peribacillus</taxon>
    </lineage>
</organism>
<evidence type="ECO:0000313" key="8">
    <source>
        <dbReference type="Proteomes" id="UP000823486"/>
    </source>
</evidence>
<evidence type="ECO:0000313" key="7">
    <source>
        <dbReference type="EMBL" id="MBM7692011.1"/>
    </source>
</evidence>